<evidence type="ECO:0000313" key="2">
    <source>
        <dbReference type="Proteomes" id="UP001521137"/>
    </source>
</evidence>
<reference evidence="1 2" key="1">
    <citation type="submission" date="2022-01" db="EMBL/GenBank/DDBJ databases">
        <title>Paraglaciecola sp. G1-23.</title>
        <authorList>
            <person name="Jin M.S."/>
            <person name="Han D.M."/>
            <person name="Kim H.M."/>
            <person name="Jeon C.O."/>
        </authorList>
    </citation>
    <scope>NUCLEOTIDE SEQUENCE [LARGE SCALE GENOMIC DNA]</scope>
    <source>
        <strain evidence="1 2">G1-23</strain>
    </source>
</reference>
<sequence>MINDTDIEELKQLTSILLDPNNSVYRLRPEVLALTDLFNHSSQFTFDIANDISDGESLTSDGLAVSPKMAAMCVDDYIRTIMFIRGLNAAIIEKLNVISSRPIHVLYVGCGPFAAQAVPLMTKFTASEVQFTLLDIHNRSLSCVKNVINHFNLASSVCDIINTDAANYVIQADAKPDVIVMEIMQNCLHKEPQVTVSRNLVIQAPSATLVPQSIRIELALINTQNDLAHNQESDSPLSHKVLGEVFCLSKSSILNWQKQPSSNVLTGNKVTIQGPIEQGFQPMLKTQVTIFKEHQISNYDSGLTTPIPLSEYSNAKVDENVQFSYTLGVCPTLVAKVTS</sequence>
<keyword evidence="2" id="KW-1185">Reference proteome</keyword>
<evidence type="ECO:0008006" key="3">
    <source>
        <dbReference type="Google" id="ProtNLM"/>
    </source>
</evidence>
<dbReference type="InterPro" id="IPR029063">
    <property type="entry name" value="SAM-dependent_MTases_sf"/>
</dbReference>
<organism evidence="1 2">
    <name type="scientific">Paraglaciecola algarum</name>
    <dbReference type="NCBI Taxonomy" id="3050085"/>
    <lineage>
        <taxon>Bacteria</taxon>
        <taxon>Pseudomonadati</taxon>
        <taxon>Pseudomonadota</taxon>
        <taxon>Gammaproteobacteria</taxon>
        <taxon>Alteromonadales</taxon>
        <taxon>Alteromonadaceae</taxon>
        <taxon>Paraglaciecola</taxon>
    </lineage>
</organism>
<dbReference type="RefSeq" id="WP_235312580.1">
    <property type="nucleotide sequence ID" value="NZ_JAKGAS010000005.1"/>
</dbReference>
<name>A0ABS9D7H7_9ALTE</name>
<dbReference type="SUPFAM" id="SSF53335">
    <property type="entry name" value="S-adenosyl-L-methionine-dependent methyltransferases"/>
    <property type="match status" value="1"/>
</dbReference>
<proteinExistence type="predicted"/>
<dbReference type="EMBL" id="JAKGAS010000005">
    <property type="protein sequence ID" value="MCF2948649.1"/>
    <property type="molecule type" value="Genomic_DNA"/>
</dbReference>
<gene>
    <name evidence="1" type="ORF">L0668_11070</name>
</gene>
<protein>
    <recommendedName>
        <fullName evidence="3">Phytanoyl-CoA dioxygenase</fullName>
    </recommendedName>
</protein>
<accession>A0ABS9D7H7</accession>
<evidence type="ECO:0000313" key="1">
    <source>
        <dbReference type="EMBL" id="MCF2948649.1"/>
    </source>
</evidence>
<dbReference type="Proteomes" id="UP001521137">
    <property type="component" value="Unassembled WGS sequence"/>
</dbReference>
<comment type="caution">
    <text evidence="1">The sequence shown here is derived from an EMBL/GenBank/DDBJ whole genome shotgun (WGS) entry which is preliminary data.</text>
</comment>
<dbReference type="Gene3D" id="3.40.50.150">
    <property type="entry name" value="Vaccinia Virus protein VP39"/>
    <property type="match status" value="1"/>
</dbReference>